<dbReference type="GeneID" id="43580192"/>
<dbReference type="GO" id="GO:0045332">
    <property type="term" value="P:phospholipid translocation"/>
    <property type="evidence" value="ECO:0007669"/>
    <property type="project" value="UniProtKB-UniRule"/>
</dbReference>
<dbReference type="EMBL" id="CABVLU010000001">
    <property type="protein sequence ID" value="VVT46752.1"/>
    <property type="molecule type" value="Genomic_DNA"/>
</dbReference>
<dbReference type="Pfam" id="PF03381">
    <property type="entry name" value="CDC50"/>
    <property type="match status" value="1"/>
</dbReference>
<dbReference type="OrthoDB" id="340608at2759"/>
<evidence type="ECO:0000313" key="9">
    <source>
        <dbReference type="EMBL" id="VVT46752.1"/>
    </source>
</evidence>
<comment type="similarity">
    <text evidence="2 6">Belongs to the CDC50/LEM3 family.</text>
</comment>
<protein>
    <recommendedName>
        <fullName evidence="11">Cell division control protein 50</fullName>
    </recommendedName>
</protein>
<evidence type="ECO:0000256" key="7">
    <source>
        <dbReference type="SAM" id="MobiDB-lite"/>
    </source>
</evidence>
<dbReference type="AlphaFoldDB" id="A0A5E8B5C8"/>
<evidence type="ECO:0000256" key="6">
    <source>
        <dbReference type="PIRNR" id="PIRNR015840"/>
    </source>
</evidence>
<evidence type="ECO:0000256" key="5">
    <source>
        <dbReference type="ARBA" id="ARBA00023136"/>
    </source>
</evidence>
<accession>A0A5E8B5C8</accession>
<evidence type="ECO:0000256" key="3">
    <source>
        <dbReference type="ARBA" id="ARBA00022692"/>
    </source>
</evidence>
<dbReference type="GO" id="GO:0005886">
    <property type="term" value="C:plasma membrane"/>
    <property type="evidence" value="ECO:0007669"/>
    <property type="project" value="TreeGrafter"/>
</dbReference>
<dbReference type="RefSeq" id="XP_031851983.1">
    <property type="nucleotide sequence ID" value="XM_031996092.1"/>
</dbReference>
<sequence>MDSDSDSDRPVEVKQKSRKPPNTAFRQQRLKAWQPILTPKTVLPLFFCVTIIFAPLGGVMLWASNQIQELRIDYSYCETEATDTLSEIPSKYYNYHFDNNAQPSNKPQWRIVDQADNYTVNTFGINIPVSKVCQLQFDIPTNMGPPVYMFYRLTSFYQNHRRYVQSYNEDQINGKAVTNSSLKSKDDCKPLTLNPDGIAYYPCGLIANSFFNDTFSSLVLLNPSAGQSEDYFDMTENGIAWATDRNRFKKTQYNASSVVPPPNWANMFPNGYTEDNMPDIENWESLQNWMRTAGLPTFSKLARRNDDTVLLPGTYQVDIGTNFPVTKYRGSKSLVLTTRSVLGGRNPFLGIAYLVIAGITFALGMIFLVKHLIKPRKLGDHSYLTWNNEQSATGTSSGVGRDADGLRNR</sequence>
<reference evidence="9 10" key="1">
    <citation type="submission" date="2019-09" db="EMBL/GenBank/DDBJ databases">
        <authorList>
            <person name="Brejova B."/>
        </authorList>
    </citation>
    <scope>NUCLEOTIDE SEQUENCE [LARGE SCALE GENOMIC DNA]</scope>
</reference>
<evidence type="ECO:0000256" key="4">
    <source>
        <dbReference type="ARBA" id="ARBA00022989"/>
    </source>
</evidence>
<evidence type="ECO:0000256" key="8">
    <source>
        <dbReference type="SAM" id="Phobius"/>
    </source>
</evidence>
<comment type="subcellular location">
    <subcellularLocation>
        <location evidence="1">Membrane</location>
        <topology evidence="1">Multi-pass membrane protein</topology>
    </subcellularLocation>
</comment>
<dbReference type="PANTHER" id="PTHR10926:SF0">
    <property type="entry name" value="CDC50, ISOFORM A"/>
    <property type="match status" value="1"/>
</dbReference>
<organism evidence="9 10">
    <name type="scientific">Magnusiomyces paraingens</name>
    <dbReference type="NCBI Taxonomy" id="2606893"/>
    <lineage>
        <taxon>Eukaryota</taxon>
        <taxon>Fungi</taxon>
        <taxon>Dikarya</taxon>
        <taxon>Ascomycota</taxon>
        <taxon>Saccharomycotina</taxon>
        <taxon>Dipodascomycetes</taxon>
        <taxon>Dipodascales</taxon>
        <taxon>Dipodascaceae</taxon>
        <taxon>Magnusiomyces</taxon>
    </lineage>
</organism>
<dbReference type="GO" id="GO:0005783">
    <property type="term" value="C:endoplasmic reticulum"/>
    <property type="evidence" value="ECO:0007669"/>
    <property type="project" value="TreeGrafter"/>
</dbReference>
<dbReference type="PIRSF" id="PIRSF015840">
    <property type="entry name" value="DUF284_TM_euk"/>
    <property type="match status" value="1"/>
</dbReference>
<gene>
    <name evidence="9" type="ORF">SAPINGB_P001369</name>
</gene>
<keyword evidence="4 8" id="KW-1133">Transmembrane helix</keyword>
<evidence type="ECO:0000256" key="2">
    <source>
        <dbReference type="ARBA" id="ARBA00009457"/>
    </source>
</evidence>
<feature type="transmembrane region" description="Helical" evidence="8">
    <location>
        <begin position="41"/>
        <end position="63"/>
    </location>
</feature>
<feature type="transmembrane region" description="Helical" evidence="8">
    <location>
        <begin position="348"/>
        <end position="369"/>
    </location>
</feature>
<dbReference type="InterPro" id="IPR005045">
    <property type="entry name" value="CDC50/LEM3_fam"/>
</dbReference>
<evidence type="ECO:0008006" key="11">
    <source>
        <dbReference type="Google" id="ProtNLM"/>
    </source>
</evidence>
<name>A0A5E8B5C8_9ASCO</name>
<feature type="region of interest" description="Disordered" evidence="7">
    <location>
        <begin position="1"/>
        <end position="21"/>
    </location>
</feature>
<keyword evidence="10" id="KW-1185">Reference proteome</keyword>
<keyword evidence="5 6" id="KW-0472">Membrane</keyword>
<keyword evidence="3 8" id="KW-0812">Transmembrane</keyword>
<evidence type="ECO:0000256" key="1">
    <source>
        <dbReference type="ARBA" id="ARBA00004141"/>
    </source>
</evidence>
<proteinExistence type="inferred from homology"/>
<dbReference type="PANTHER" id="PTHR10926">
    <property type="entry name" value="CELL CYCLE CONTROL PROTEIN 50"/>
    <property type="match status" value="1"/>
</dbReference>
<feature type="compositionally biased region" description="Basic and acidic residues" evidence="7">
    <location>
        <begin position="1"/>
        <end position="15"/>
    </location>
</feature>
<dbReference type="GO" id="GO:0005794">
    <property type="term" value="C:Golgi apparatus"/>
    <property type="evidence" value="ECO:0007669"/>
    <property type="project" value="TreeGrafter"/>
</dbReference>
<dbReference type="Proteomes" id="UP000398389">
    <property type="component" value="Unassembled WGS sequence"/>
</dbReference>
<evidence type="ECO:0000313" key="10">
    <source>
        <dbReference type="Proteomes" id="UP000398389"/>
    </source>
</evidence>